<dbReference type="InterPro" id="IPR007060">
    <property type="entry name" value="FtsL/DivIC"/>
</dbReference>
<reference evidence="1 2" key="1">
    <citation type="submission" date="2019-10" db="EMBL/GenBank/DDBJ databases">
        <title>Rubrobacter sp nov SCSIO 52090 isolated from a deep-sea sediment in the South China Sea.</title>
        <authorList>
            <person name="Chen R.W."/>
        </authorList>
    </citation>
    <scope>NUCLEOTIDE SEQUENCE [LARGE SCALE GENOMIC DNA]</scope>
    <source>
        <strain evidence="1 2">SCSIO 52909</strain>
    </source>
</reference>
<evidence type="ECO:0008006" key="3">
    <source>
        <dbReference type="Google" id="ProtNLM"/>
    </source>
</evidence>
<dbReference type="KEGG" id="rub:GBA63_06865"/>
<dbReference type="Pfam" id="PF04977">
    <property type="entry name" value="DivIC"/>
    <property type="match status" value="1"/>
</dbReference>
<dbReference type="EMBL" id="CP045119">
    <property type="protein sequence ID" value="QIN85065.1"/>
    <property type="molecule type" value="Genomic_DNA"/>
</dbReference>
<dbReference type="AlphaFoldDB" id="A0A6G8QEZ3"/>
<organism evidence="1 2">
    <name type="scientific">Rubrobacter tropicus</name>
    <dbReference type="NCBI Taxonomy" id="2653851"/>
    <lineage>
        <taxon>Bacteria</taxon>
        <taxon>Bacillati</taxon>
        <taxon>Actinomycetota</taxon>
        <taxon>Rubrobacteria</taxon>
        <taxon>Rubrobacterales</taxon>
        <taxon>Rubrobacteraceae</taxon>
        <taxon>Rubrobacter</taxon>
    </lineage>
</organism>
<name>A0A6G8QEZ3_9ACTN</name>
<proteinExistence type="predicted"/>
<protein>
    <recommendedName>
        <fullName evidence="3">Septum formation initiator family protein</fullName>
    </recommendedName>
</protein>
<sequence length="86" mass="9499">MKAGSGASLRRVRRPPPGLLHLPLESIISGRADVAALEQKLEEAKIHNTEQQRLVKDLNTPAGIERAARERYGMIKPGEKVYIVSD</sequence>
<evidence type="ECO:0000313" key="1">
    <source>
        <dbReference type="EMBL" id="QIN85065.1"/>
    </source>
</evidence>
<evidence type="ECO:0000313" key="2">
    <source>
        <dbReference type="Proteomes" id="UP000501452"/>
    </source>
</evidence>
<gene>
    <name evidence="1" type="ORF">GBA63_06865</name>
</gene>
<dbReference type="Proteomes" id="UP000501452">
    <property type="component" value="Chromosome"/>
</dbReference>
<accession>A0A6G8QEZ3</accession>
<keyword evidence="2" id="KW-1185">Reference proteome</keyword>